<protein>
    <submittedName>
        <fullName evidence="1">Uncharacterized protein</fullName>
    </submittedName>
</protein>
<accession>A0ABS5MXM0</accession>
<keyword evidence="2" id="KW-1185">Reference proteome</keyword>
<organism evidence="1 2">
    <name type="scientific">Pseudomonas rustica</name>
    <dbReference type="NCBI Taxonomy" id="2827099"/>
    <lineage>
        <taxon>Bacteria</taxon>
        <taxon>Pseudomonadati</taxon>
        <taxon>Pseudomonadota</taxon>
        <taxon>Gammaproteobacteria</taxon>
        <taxon>Pseudomonadales</taxon>
        <taxon>Pseudomonadaceae</taxon>
        <taxon>Pseudomonas</taxon>
    </lineage>
</organism>
<proteinExistence type="predicted"/>
<sequence>MWQVVASAQQTVAPSTTERVFDRANPWVSRKKRRDVASFGGVLEALSGRTFLIRPFIVHPTLFQCVSGALIRLESESQGNVLANSH</sequence>
<evidence type="ECO:0000313" key="1">
    <source>
        <dbReference type="EMBL" id="MBS4078754.1"/>
    </source>
</evidence>
<evidence type="ECO:0000313" key="2">
    <source>
        <dbReference type="Proteomes" id="UP000676035"/>
    </source>
</evidence>
<dbReference type="RefSeq" id="WP_212544782.1">
    <property type="nucleotide sequence ID" value="NZ_JAGYHF010000005.1"/>
</dbReference>
<comment type="caution">
    <text evidence="1">The sequence shown here is derived from an EMBL/GenBank/DDBJ whole genome shotgun (WGS) entry which is preliminary data.</text>
</comment>
<name>A0ABS5MXM0_9PSED</name>
<dbReference type="Proteomes" id="UP000676035">
    <property type="component" value="Unassembled WGS sequence"/>
</dbReference>
<gene>
    <name evidence="1" type="ORF">KFS80_10715</name>
</gene>
<reference evidence="1 2" key="1">
    <citation type="submission" date="2021-04" db="EMBL/GenBank/DDBJ databases">
        <title>Pseudomonas rustica sp. nov. isolated from raw milk.</title>
        <authorList>
            <person name="Fiedler G."/>
            <person name="Gieschler S."/>
            <person name="Kabisch J."/>
            <person name="Grimmler C."/>
            <person name="Brinks E."/>
            <person name="Wagner N."/>
            <person name="Hetzer B."/>
            <person name="Franz C.M.A.P."/>
            <person name="Boehnlein C."/>
        </authorList>
    </citation>
    <scope>NUCLEOTIDE SEQUENCE [LARGE SCALE GENOMIC DNA]</scope>
    <source>
        <strain evidence="1 2">MBT-4</strain>
    </source>
</reference>
<dbReference type="EMBL" id="JAGYHF010000005">
    <property type="protein sequence ID" value="MBS4078754.1"/>
    <property type="molecule type" value="Genomic_DNA"/>
</dbReference>